<dbReference type="EMBL" id="JAEPRA010000007">
    <property type="protein sequence ID" value="KAG2182728.1"/>
    <property type="molecule type" value="Genomic_DNA"/>
</dbReference>
<dbReference type="Gene3D" id="2.30.30.360">
    <property type="entry name" value="Myosin S1 fragment, N-terminal"/>
    <property type="match status" value="1"/>
</dbReference>
<dbReference type="PROSITE" id="PS51844">
    <property type="entry name" value="SH3_LIKE"/>
    <property type="match status" value="1"/>
</dbReference>
<dbReference type="SUPFAM" id="SSF90257">
    <property type="entry name" value="Myosin rod fragments"/>
    <property type="match status" value="1"/>
</dbReference>
<evidence type="ECO:0000256" key="6">
    <source>
        <dbReference type="ARBA" id="ARBA00023175"/>
    </source>
</evidence>
<dbReference type="Gene3D" id="1.20.5.340">
    <property type="match status" value="1"/>
</dbReference>
<protein>
    <submittedName>
        <fullName evidence="12">Uncharacterized protein</fullName>
    </submittedName>
</protein>
<evidence type="ECO:0000256" key="1">
    <source>
        <dbReference type="ARBA" id="ARBA00008314"/>
    </source>
</evidence>
<dbReference type="PANTHER" id="PTHR13140:SF857">
    <property type="entry name" value="MYOSIN-11"/>
    <property type="match status" value="1"/>
</dbReference>
<feature type="coiled-coil region" evidence="9">
    <location>
        <begin position="1522"/>
        <end position="1742"/>
    </location>
</feature>
<comment type="caution">
    <text evidence="12">The sequence shown here is derived from an EMBL/GenBank/DDBJ whole genome shotgun (WGS) entry which is preliminary data.</text>
</comment>
<feature type="coiled-coil region" evidence="9">
    <location>
        <begin position="1268"/>
        <end position="1474"/>
    </location>
</feature>
<dbReference type="Gene3D" id="1.20.58.530">
    <property type="match status" value="1"/>
</dbReference>
<evidence type="ECO:0000313" key="13">
    <source>
        <dbReference type="Proteomes" id="UP000612746"/>
    </source>
</evidence>
<dbReference type="GO" id="GO:0000146">
    <property type="term" value="F:microfilament motor activity"/>
    <property type="evidence" value="ECO:0007669"/>
    <property type="project" value="TreeGrafter"/>
</dbReference>
<dbReference type="InterPro" id="IPR004009">
    <property type="entry name" value="SH3_Myosin"/>
</dbReference>
<organism evidence="12 13">
    <name type="scientific">Umbelopsis vinacea</name>
    <dbReference type="NCBI Taxonomy" id="44442"/>
    <lineage>
        <taxon>Eukaryota</taxon>
        <taxon>Fungi</taxon>
        <taxon>Fungi incertae sedis</taxon>
        <taxon>Mucoromycota</taxon>
        <taxon>Mucoromycotina</taxon>
        <taxon>Umbelopsidomycetes</taxon>
        <taxon>Umbelopsidales</taxon>
        <taxon>Umbelopsidaceae</taxon>
        <taxon>Umbelopsis</taxon>
    </lineage>
</organism>
<dbReference type="InterPro" id="IPR008989">
    <property type="entry name" value="Myosin_S1_N"/>
</dbReference>
<keyword evidence="5 8" id="KW-0518">Myosin</keyword>
<keyword evidence="7 8" id="KW-0009">Actin-binding</keyword>
<feature type="coiled-coil region" evidence="9">
    <location>
        <begin position="1795"/>
        <end position="2103"/>
    </location>
</feature>
<dbReference type="PANTHER" id="PTHR13140">
    <property type="entry name" value="MYOSIN"/>
    <property type="match status" value="1"/>
</dbReference>
<dbReference type="Gene3D" id="1.20.5.4820">
    <property type="match status" value="1"/>
</dbReference>
<accession>A0A8H7PZP4</accession>
<keyword evidence="13" id="KW-1185">Reference proteome</keyword>
<sequence length="2292" mass="264992">MVQMPPTGSSSKLALNTLECYLDASTNEVADVVVHSAFSEQKWVWLEDKDEGYLPGQIVSESQNQQSVQVALNDGKVRTVNINETHQMNPPKFDQVEDAAQLTYLNEASVVQNLRLRYLSNKIYTYSALFLVAVNPFQTLPMYSDETVALYKNKRRGELPPHIFAAADQAYHDMIRNNENQSILITGESGAGKTESTKRVIQYLTTIASDQKIGKLEQQILQANPILEAFGNAQTVRNKNSSRFGKFIRIAFSLGGTICGAHIDYYLLEKSRVHYQSQKERNYHIFYQLLSASDEMKASLLLKGKLSDYRYLKDSSKVIEGVDDSLELQKTMVCTKDAYLRPDNPILTSVALYQNAMSTIGFDFEEQMGFLRVAAAVLHLGNISVTEDRNDQAEITHFSEVERACSLLGIPVQEFCTSLLTPQIKAGRDWVVQARNRIQVISSLDALAKVLYERSFSRLVERINQEIDGGKGFGNLGFIGVLDIAGFEIFEKNSFEQLCINYTNEKLQQFFNHNTFTVEQEEYKKEGIEWSYIDFGLDLQPTIDLIEKTNPIGILSCLDEECVMPKATDTTFTEKLHSIWSGSSDKYGKPRFGSGFILKHYAANVEYSTDGWIEKNKDPLNENVVRLLTTSTEKYLASLFIGYSGDGMSVGSASAATTAFGAKKQRKSVGFLRTVGQRHREQLKSLIKTLYDTQPHFIRCIVPNNEYKPSKFSVPLVLHQLRCNGVMEGIRIQRKGYPHRLSFANFRKKYEILCPGKIATGFMDGRKTAEILLHAAKLEEDTYKIGLSKVFFKADVMAHLDDMRDYQLKSVFTNFQARCRTYLRRSFSRKRAVQVEKIKTIQKNARIFVTLNSWGWWRLYIKLKPLTSAKRMEDDIQEKKDTIEELEARLLEKQTEYMKCYDLRRSLDNEKLDLCRQLETERKIAEDNSEILLRAQYDLSDTLEELQKVNKSLQMCEQELENASEANQKLQLLKVDYTASIEKIQNMEIQNAQYLASIQTKEQEFTQLNCRIDELTMEKERIEQDNKMHQSNISILKEELSVETFKKQQFIEEHTKYQEEISKLRDLMEAKVDEEAEQRELRNSCEQELESLKLQQSVHQQEIQQLRMKNKDVTTELFEEKQQLREEIFNLEQQRSESEKTTKALKLQVEETNEKLDVAEVFKVRVTDELRTKKSEISDLQIIISSSNEKRSSLERKLTAELAKNKELEEQNHDLLSSSDVLNKLTTEQQSKISHLTKTLSEMDSTNATIRQENSDMQIKIYSSEAVRSKAEKEISVVNSEIDRLRAQHRQEVETLRKSLQENVKINQEDRNSFQAEKEKLQSRISQIEKANCRLATEVEALQLESDTEKSALRQVQTHLKHTETQNEVLKAQISKEQQKGEETESVARQLQHTVDSLLSEVEEKRDLAANLQKRKDIVEQELAAIGIEASKDDKVSNDSKKFRRKLEHRVKELEEEELKLKESVKLAEESRRKIEQYGIDYRLQMEHEFSSKETAWRDTKLLLMREIDKLTEKYDTELQKSEILKDANTELQKELHALEDGSKEDTDGEKMKRLKQVEAELVEWKQKAETEEMARENYQQVANIYENKAKALQSEINQQELKYEEVSNALRNAQKVIDELEQHRISDQEAMDLMESKNAKLNEQVVQFQEDIERITDQQRADLVSYESLSDGSVRRELWEELNAKNSKLEESKRALQAQIRQLQQSIEDYRRDIGLMEKQHQELETDLDDVREQLETTSSTLTDEMAARRKVDTELHDIQIKFSTETARANESAEISVIYKEKAKGAMEKCEVAEIARLRLEKSESILKNQQQELTQNLEKERLHRHEADSKLEVLEAQLREMESNIDALTIDEESLSSAHKRLSEELRMERERYGKEKEEWAQADDSSRRKYQRELNNTASELEEQKETIKRLQSENREQNCTVEELNIRLQEEAAGNTMWRRDKERLEGRISDLLETLQSIQDERDDVKEDLETITVKNGDTQNALLESEMQRTELEQRCRLLQKKIIEEEDHNQIEQKNQQVFKRTIQSLSIEIEELKTRMDEGHDAQVEAKNKAQKAELLIVEAQNENSRLLKSIDELKQQKSSLEKQLQELQKYNMDDMRLGGEASQDTPVGSRIEDIKARLEIEAKSRIETTRTIRNNERVIESQKKALKENEEQISRQQSDIIAADQRVQGLRSELDDLVSMFNIGTLNSVVLVTFSAGVFQFVSEAKSRGLLRSAEREAKEALERVARLERELERFKIRGLDRSMTASPSFMTLDRSISSSPGILRKDKSVPGSPGLSMLDLV</sequence>
<dbReference type="InterPro" id="IPR001609">
    <property type="entry name" value="Myosin_head_motor_dom-like"/>
</dbReference>
<feature type="coiled-coil region" evidence="9">
    <location>
        <begin position="869"/>
        <end position="1155"/>
    </location>
</feature>
<name>A0A8H7PZP4_9FUNG</name>
<evidence type="ECO:0000256" key="2">
    <source>
        <dbReference type="ARBA" id="ARBA00022741"/>
    </source>
</evidence>
<dbReference type="Gene3D" id="3.40.850.10">
    <property type="entry name" value="Kinesin motor domain"/>
    <property type="match status" value="1"/>
</dbReference>
<evidence type="ECO:0000256" key="3">
    <source>
        <dbReference type="ARBA" id="ARBA00022840"/>
    </source>
</evidence>
<feature type="coiled-coil region" evidence="9">
    <location>
        <begin position="2142"/>
        <end position="2176"/>
    </location>
</feature>
<dbReference type="Gene3D" id="1.20.120.720">
    <property type="entry name" value="Myosin VI head, motor domain, U50 subdomain"/>
    <property type="match status" value="1"/>
</dbReference>
<dbReference type="Proteomes" id="UP000612746">
    <property type="component" value="Unassembled WGS sequence"/>
</dbReference>
<feature type="domain" description="Myosin N-terminal SH3-like" evidence="11">
    <location>
        <begin position="39"/>
        <end position="90"/>
    </location>
</feature>
<evidence type="ECO:0000256" key="4">
    <source>
        <dbReference type="ARBA" id="ARBA00023054"/>
    </source>
</evidence>
<feature type="coiled-coil region" evidence="9">
    <location>
        <begin position="2221"/>
        <end position="2248"/>
    </location>
</feature>
<evidence type="ECO:0000256" key="7">
    <source>
        <dbReference type="ARBA" id="ARBA00023203"/>
    </source>
</evidence>
<dbReference type="SMART" id="SM00242">
    <property type="entry name" value="MYSc"/>
    <property type="match status" value="1"/>
</dbReference>
<dbReference type="InterPro" id="IPR036961">
    <property type="entry name" value="Kinesin_motor_dom_sf"/>
</dbReference>
<dbReference type="GO" id="GO:0005737">
    <property type="term" value="C:cytoplasm"/>
    <property type="evidence" value="ECO:0007669"/>
    <property type="project" value="TreeGrafter"/>
</dbReference>
<feature type="domain" description="Myosin motor" evidence="10">
    <location>
        <begin position="94"/>
        <end position="805"/>
    </location>
</feature>
<dbReference type="InterPro" id="IPR027417">
    <property type="entry name" value="P-loop_NTPase"/>
</dbReference>
<evidence type="ECO:0000259" key="10">
    <source>
        <dbReference type="PROSITE" id="PS51456"/>
    </source>
</evidence>
<evidence type="ECO:0000256" key="9">
    <source>
        <dbReference type="SAM" id="Coils"/>
    </source>
</evidence>
<evidence type="ECO:0000313" key="12">
    <source>
        <dbReference type="EMBL" id="KAG2182728.1"/>
    </source>
</evidence>
<feature type="region of interest" description="Actin-binding" evidence="8">
    <location>
        <begin position="683"/>
        <end position="705"/>
    </location>
</feature>
<feature type="binding site" evidence="8">
    <location>
        <begin position="187"/>
        <end position="194"/>
    </location>
    <ligand>
        <name>ATP</name>
        <dbReference type="ChEBI" id="CHEBI:30616"/>
    </ligand>
</feature>
<dbReference type="GO" id="GO:0005524">
    <property type="term" value="F:ATP binding"/>
    <property type="evidence" value="ECO:0007669"/>
    <property type="project" value="UniProtKB-UniRule"/>
</dbReference>
<comment type="similarity">
    <text evidence="1 8">Belongs to the TRAFAC class myosin-kinesin ATPase superfamily. Myosin family.</text>
</comment>
<dbReference type="CDD" id="cd01377">
    <property type="entry name" value="MYSc_class_II"/>
    <property type="match status" value="1"/>
</dbReference>
<proteinExistence type="inferred from homology"/>
<dbReference type="GO" id="GO:0007015">
    <property type="term" value="P:actin filament organization"/>
    <property type="evidence" value="ECO:0007669"/>
    <property type="project" value="TreeGrafter"/>
</dbReference>
<dbReference type="PROSITE" id="PS51456">
    <property type="entry name" value="MYOSIN_MOTOR"/>
    <property type="match status" value="1"/>
</dbReference>
<dbReference type="OrthoDB" id="6108017at2759"/>
<keyword evidence="3 8" id="KW-0067">ATP-binding</keyword>
<evidence type="ECO:0000259" key="11">
    <source>
        <dbReference type="PROSITE" id="PS51844"/>
    </source>
</evidence>
<dbReference type="Pfam" id="PF00063">
    <property type="entry name" value="Myosin_head"/>
    <property type="match status" value="1"/>
</dbReference>
<dbReference type="GO" id="GO:0016020">
    <property type="term" value="C:membrane"/>
    <property type="evidence" value="ECO:0007669"/>
    <property type="project" value="TreeGrafter"/>
</dbReference>
<evidence type="ECO:0000256" key="5">
    <source>
        <dbReference type="ARBA" id="ARBA00023123"/>
    </source>
</evidence>
<evidence type="ECO:0000256" key="8">
    <source>
        <dbReference type="PROSITE-ProRule" id="PRU00782"/>
    </source>
</evidence>
<dbReference type="FunFam" id="1.10.10.820:FF:000001">
    <property type="entry name" value="Myosin heavy chain"/>
    <property type="match status" value="1"/>
</dbReference>
<dbReference type="Pfam" id="PF02736">
    <property type="entry name" value="Myosin_N"/>
    <property type="match status" value="1"/>
</dbReference>
<keyword evidence="4 9" id="KW-0175">Coiled coil</keyword>
<dbReference type="SUPFAM" id="SSF52540">
    <property type="entry name" value="P-loop containing nucleoside triphosphate hydrolases"/>
    <property type="match status" value="1"/>
</dbReference>
<reference evidence="12" key="1">
    <citation type="submission" date="2020-12" db="EMBL/GenBank/DDBJ databases">
        <title>Metabolic potential, ecology and presence of endohyphal bacteria is reflected in genomic diversity of Mucoromycotina.</title>
        <authorList>
            <person name="Muszewska A."/>
            <person name="Okrasinska A."/>
            <person name="Steczkiewicz K."/>
            <person name="Drgas O."/>
            <person name="Orlowska M."/>
            <person name="Perlinska-Lenart U."/>
            <person name="Aleksandrzak-Piekarczyk T."/>
            <person name="Szatraj K."/>
            <person name="Zielenkiewicz U."/>
            <person name="Pilsyk S."/>
            <person name="Malc E."/>
            <person name="Mieczkowski P."/>
            <person name="Kruszewska J.S."/>
            <person name="Biernat P."/>
            <person name="Pawlowska J."/>
        </authorList>
    </citation>
    <scope>NUCLEOTIDE SEQUENCE</scope>
    <source>
        <strain evidence="12">WA0000051536</strain>
    </source>
</reference>
<keyword evidence="2 8" id="KW-0547">Nucleotide-binding</keyword>
<dbReference type="Gene3D" id="1.10.10.820">
    <property type="match status" value="1"/>
</dbReference>
<keyword evidence="6 8" id="KW-0505">Motor protein</keyword>
<dbReference type="GO" id="GO:0016459">
    <property type="term" value="C:myosin complex"/>
    <property type="evidence" value="ECO:0007669"/>
    <property type="project" value="UniProtKB-KW"/>
</dbReference>
<dbReference type="PRINTS" id="PR00193">
    <property type="entry name" value="MYOSINHEAVY"/>
</dbReference>
<gene>
    <name evidence="12" type="ORF">INT44_005708</name>
</gene>
<dbReference type="GO" id="GO:0051015">
    <property type="term" value="F:actin filament binding"/>
    <property type="evidence" value="ECO:0007669"/>
    <property type="project" value="InterPro"/>
</dbReference>